<dbReference type="OrthoDB" id="8052808at2"/>
<dbReference type="InterPro" id="IPR029063">
    <property type="entry name" value="SAM-dependent_MTases_sf"/>
</dbReference>
<dbReference type="GO" id="GO:0032259">
    <property type="term" value="P:methylation"/>
    <property type="evidence" value="ECO:0007669"/>
    <property type="project" value="UniProtKB-KW"/>
</dbReference>
<feature type="region of interest" description="Disordered" evidence="1">
    <location>
        <begin position="55"/>
        <end position="74"/>
    </location>
</feature>
<gene>
    <name evidence="3" type="ORF">SAMN05192584_117100</name>
</gene>
<dbReference type="InterPro" id="IPR013216">
    <property type="entry name" value="Methyltransf_11"/>
</dbReference>
<dbReference type="SUPFAM" id="SSF53335">
    <property type="entry name" value="S-adenosyl-L-methionine-dependent methyltransferases"/>
    <property type="match status" value="1"/>
</dbReference>
<dbReference type="GO" id="GO:0008757">
    <property type="term" value="F:S-adenosylmethionine-dependent methyltransferase activity"/>
    <property type="evidence" value="ECO:0007669"/>
    <property type="project" value="InterPro"/>
</dbReference>
<dbReference type="Pfam" id="PF08241">
    <property type="entry name" value="Methyltransf_11"/>
    <property type="match status" value="1"/>
</dbReference>
<evidence type="ECO:0000313" key="4">
    <source>
        <dbReference type="Proteomes" id="UP000198928"/>
    </source>
</evidence>
<feature type="compositionally biased region" description="Basic and acidic residues" evidence="1">
    <location>
        <begin position="61"/>
        <end position="72"/>
    </location>
</feature>
<dbReference type="Gene3D" id="3.40.50.150">
    <property type="entry name" value="Vaccinia Virus protein VP39"/>
    <property type="match status" value="1"/>
</dbReference>
<evidence type="ECO:0000256" key="1">
    <source>
        <dbReference type="SAM" id="MobiDB-lite"/>
    </source>
</evidence>
<name>A0A1I4H1T2_9ACTN</name>
<dbReference type="AlphaFoldDB" id="A0A1I4H1T2"/>
<organism evidence="3 4">
    <name type="scientific">Streptomyces pini</name>
    <dbReference type="NCBI Taxonomy" id="1520580"/>
    <lineage>
        <taxon>Bacteria</taxon>
        <taxon>Bacillati</taxon>
        <taxon>Actinomycetota</taxon>
        <taxon>Actinomycetes</taxon>
        <taxon>Kitasatosporales</taxon>
        <taxon>Streptomycetaceae</taxon>
        <taxon>Streptomyces</taxon>
    </lineage>
</organism>
<feature type="domain" description="Methyltransferase type 11" evidence="2">
    <location>
        <begin position="101"/>
        <end position="198"/>
    </location>
</feature>
<protein>
    <submittedName>
        <fullName evidence="3">Methyltransferase domain-containing protein</fullName>
    </submittedName>
</protein>
<keyword evidence="3" id="KW-0489">Methyltransferase</keyword>
<keyword evidence="4" id="KW-1185">Reference proteome</keyword>
<sequence length="343" mass="37249">MQADILAETDSYLPSMTLEEYLRDVVPAQTTLKATVDFGRPGADKALRALAATTTEFDSDDTGRGDSYRRAQQDPSVRWRGMRQLLEWAAPPQAARPRTVLDVLGGDGTVARAVHEHALDLRDRLNILTGDLSGGMVERALAQGLPAVRQAADHLFLGDGTVDATLLAYGTHHIAPQDRLNAVTEALRVVRPGGRVVLHDFDTTSPMAEFFADVVHPHTAAGHDYPHFSRESLAGLFEEAGAPACVVDMYDPLVVRGGTEEEARRRMCAYVADMYGVGEYFGTLGGTDACWRVLERYFGHEEYLAGLPAETGFPPAPVVHRSRGVYVAEVPRAAIVAVARKAV</sequence>
<evidence type="ECO:0000313" key="3">
    <source>
        <dbReference type="EMBL" id="SFL35760.1"/>
    </source>
</evidence>
<reference evidence="4" key="1">
    <citation type="submission" date="2016-10" db="EMBL/GenBank/DDBJ databases">
        <authorList>
            <person name="Varghese N."/>
            <person name="Submissions S."/>
        </authorList>
    </citation>
    <scope>NUCLEOTIDE SEQUENCE [LARGE SCALE GENOMIC DNA]</scope>
    <source>
        <strain evidence="4">PL19</strain>
    </source>
</reference>
<dbReference type="CDD" id="cd02440">
    <property type="entry name" value="AdoMet_MTases"/>
    <property type="match status" value="1"/>
</dbReference>
<keyword evidence="3" id="KW-0808">Transferase</keyword>
<dbReference type="EMBL" id="FOSG01000017">
    <property type="protein sequence ID" value="SFL35760.1"/>
    <property type="molecule type" value="Genomic_DNA"/>
</dbReference>
<proteinExistence type="predicted"/>
<evidence type="ECO:0000259" key="2">
    <source>
        <dbReference type="Pfam" id="PF08241"/>
    </source>
</evidence>
<dbReference type="Proteomes" id="UP000198928">
    <property type="component" value="Unassembled WGS sequence"/>
</dbReference>
<accession>A0A1I4H1T2</accession>